<dbReference type="Gene3D" id="3.40.50.1000">
    <property type="entry name" value="HAD superfamily/HAD-like"/>
    <property type="match status" value="2"/>
</dbReference>
<keyword evidence="2" id="KW-0378">Hydrolase</keyword>
<keyword evidence="3" id="KW-1185">Reference proteome</keyword>
<accession>A0ABN2TCP4</accession>
<name>A0ABN2TCP4_9MICO</name>
<dbReference type="InterPro" id="IPR006357">
    <property type="entry name" value="HAD-SF_hydro_IIA"/>
</dbReference>
<evidence type="ECO:0000313" key="3">
    <source>
        <dbReference type="Proteomes" id="UP001500755"/>
    </source>
</evidence>
<dbReference type="InterPro" id="IPR023214">
    <property type="entry name" value="HAD_sf"/>
</dbReference>
<reference evidence="2 3" key="1">
    <citation type="journal article" date="2019" name="Int. J. Syst. Evol. Microbiol.">
        <title>The Global Catalogue of Microorganisms (GCM) 10K type strain sequencing project: providing services to taxonomists for standard genome sequencing and annotation.</title>
        <authorList>
            <consortium name="The Broad Institute Genomics Platform"/>
            <consortium name="The Broad Institute Genome Sequencing Center for Infectious Disease"/>
            <person name="Wu L."/>
            <person name="Ma J."/>
        </authorList>
    </citation>
    <scope>NUCLEOTIDE SEQUENCE [LARGE SCALE GENOMIC DNA]</scope>
    <source>
        <strain evidence="2 3">JCM 14546</strain>
    </source>
</reference>
<organism evidence="2 3">
    <name type="scientific">Brevibacterium samyangense</name>
    <dbReference type="NCBI Taxonomy" id="366888"/>
    <lineage>
        <taxon>Bacteria</taxon>
        <taxon>Bacillati</taxon>
        <taxon>Actinomycetota</taxon>
        <taxon>Actinomycetes</taxon>
        <taxon>Micrococcales</taxon>
        <taxon>Brevibacteriaceae</taxon>
        <taxon>Brevibacterium</taxon>
    </lineage>
</organism>
<dbReference type="PANTHER" id="PTHR19288:SF95">
    <property type="entry name" value="D-GLYCEROL 3-PHOSPHATE PHOSPHATASE"/>
    <property type="match status" value="1"/>
</dbReference>
<dbReference type="PANTHER" id="PTHR19288">
    <property type="entry name" value="4-NITROPHENYLPHOSPHATASE-RELATED"/>
    <property type="match status" value="1"/>
</dbReference>
<gene>
    <name evidence="2" type="ORF">GCM10009755_13420</name>
</gene>
<dbReference type="SUPFAM" id="SSF56784">
    <property type="entry name" value="HAD-like"/>
    <property type="match status" value="1"/>
</dbReference>
<dbReference type="NCBIfam" id="TIGR01460">
    <property type="entry name" value="HAD-SF-IIA"/>
    <property type="match status" value="1"/>
</dbReference>
<comment type="caution">
    <text evidence="2">The sequence shown here is derived from an EMBL/GenBank/DDBJ whole genome shotgun (WGS) entry which is preliminary data.</text>
</comment>
<dbReference type="RefSeq" id="WP_344308157.1">
    <property type="nucleotide sequence ID" value="NZ_BAAANO010000013.1"/>
</dbReference>
<dbReference type="InterPro" id="IPR036412">
    <property type="entry name" value="HAD-like_sf"/>
</dbReference>
<dbReference type="EMBL" id="BAAANO010000013">
    <property type="protein sequence ID" value="GAA2005150.1"/>
    <property type="molecule type" value="Genomic_DNA"/>
</dbReference>
<dbReference type="PIRSF" id="PIRSF000915">
    <property type="entry name" value="PGP-type_phosphatase"/>
    <property type="match status" value="1"/>
</dbReference>
<protein>
    <submittedName>
        <fullName evidence="2">HAD-IIA family hydrolase</fullName>
    </submittedName>
</protein>
<proteinExistence type="inferred from homology"/>
<evidence type="ECO:0000313" key="2">
    <source>
        <dbReference type="EMBL" id="GAA2005150.1"/>
    </source>
</evidence>
<dbReference type="GO" id="GO:0016787">
    <property type="term" value="F:hydrolase activity"/>
    <property type="evidence" value="ECO:0007669"/>
    <property type="project" value="UniProtKB-KW"/>
</dbReference>
<sequence>MTFDSVLLDLDGVVYEGPHAVPGAPEALRAFADRGIPYGFVTNNASRSADTVAAHLRELGLAAQPEQVVTSAVVGAQAVAEALPAGSRVLVVGSDSMHRIVADTGLVPVRTAEEQPAAVLQGFHRGIDWQQLAEASIAIRAGARWWATNMDPTAPTERGLLPGNGAFVRVVEETTGATPTVTGKPSAAMLEGAARIIGGRNPIMVGDRLDTDIQGAVAAGYDSALVLTGVHDIHDALLAPEIMRPGHIVRRLTDLLEPLPPAHVFDSFAAACNGAAVRIEGRRLVTDTPTLDAANAALALVASLPEAMELDLSAFPARVER</sequence>
<dbReference type="Proteomes" id="UP001500755">
    <property type="component" value="Unassembled WGS sequence"/>
</dbReference>
<dbReference type="Pfam" id="PF13242">
    <property type="entry name" value="Hydrolase_like"/>
    <property type="match status" value="1"/>
</dbReference>
<dbReference type="Pfam" id="PF13344">
    <property type="entry name" value="Hydrolase_6"/>
    <property type="match status" value="1"/>
</dbReference>
<comment type="similarity">
    <text evidence="1">Belongs to the HAD-like hydrolase superfamily.</text>
</comment>
<evidence type="ECO:0000256" key="1">
    <source>
        <dbReference type="PIRNR" id="PIRNR000915"/>
    </source>
</evidence>